<evidence type="ECO:0000259" key="1">
    <source>
        <dbReference type="Pfam" id="PF07905"/>
    </source>
</evidence>
<protein>
    <submittedName>
        <fullName evidence="3">Transcriptional regulator, PucR family</fullName>
    </submittedName>
</protein>
<sequence>MLTVADVLALPVLVAGAPRVRAGEDRLDAPVRWVHVSEQADVTGLLGGGELLLSTGLGLTRAGFDADGYVGALVEAGAAGLVVELGEVLPALPAPLLRAARAGGLPLVELHRAIRFVEVTERVHARLLDAQHERLRFAERVHSTFAALGTSGASTREVLERAAGLLDAPVVLEDLAHRAVDHVPGRSGTVEVLRDWARRSRREGGGGPGGGPEGWTAVAVGRPGERWGRLVLPGRGAGQDAGLVLERAAEVLTVLRLLAAGGPGEVTADRAHGDLVSDLLRARPVDEPALRQRLRALGLPVRGGFAAGAVHTPGGADRPAVAAALRAAGVVGITGVLGPDVVGVLLVGAAERSLVRLAAELPASATLGVTAPGERLSGTGEGFAEARHVAQVAAAAPGRAPGRVRRAADLGVRGLLWRLRDDARVAEFAEGQLAPLLDAPDGGRADLELLAHLLASGGSMTRLAGLLHLSRPAAYGRVQRLAGRLGRDLDDPETRLALHLALLVRGQGPGGPGAAPPNRDHGE</sequence>
<evidence type="ECO:0000313" key="3">
    <source>
        <dbReference type="EMBL" id="ABS05542.1"/>
    </source>
</evidence>
<dbReference type="InterPro" id="IPR042070">
    <property type="entry name" value="PucR_C-HTH_sf"/>
</dbReference>
<dbReference type="AlphaFoldDB" id="A6WFF3"/>
<accession>A6WFF3</accession>
<reference evidence="4" key="1">
    <citation type="journal article" date="2008" name="PLoS ONE">
        <title>Survival in nuclear waste, extreme resistance, and potential applications gleaned from the genome sequence of Kineococcus radiotolerans SRS30216.</title>
        <authorList>
            <person name="Bagwell C.E."/>
            <person name="Bhat S."/>
            <person name="Hawkins G.M."/>
            <person name="Smith B.W."/>
            <person name="Biswas T."/>
            <person name="Hoover T.R."/>
            <person name="Saunders E."/>
            <person name="Han C.S."/>
            <person name="Tsodikov O.V."/>
            <person name="Shimkets L.J."/>
        </authorList>
    </citation>
    <scope>NUCLEOTIDE SEQUENCE [LARGE SCALE GENOMIC DNA]</scope>
    <source>
        <strain evidence="4">ATCC BAA-149 / DSM 14245 / SRS30216</strain>
    </source>
</reference>
<feature type="domain" description="Purine catabolism PurC-like" evidence="1">
    <location>
        <begin position="6"/>
        <end position="127"/>
    </location>
</feature>
<evidence type="ECO:0000259" key="2">
    <source>
        <dbReference type="Pfam" id="PF13556"/>
    </source>
</evidence>
<dbReference type="Gene3D" id="1.10.10.2840">
    <property type="entry name" value="PucR C-terminal helix-turn-helix domain"/>
    <property type="match status" value="1"/>
</dbReference>
<dbReference type="PANTHER" id="PTHR33744:SF1">
    <property type="entry name" value="DNA-BINDING TRANSCRIPTIONAL ACTIVATOR ADER"/>
    <property type="match status" value="1"/>
</dbReference>
<dbReference type="Pfam" id="PF07905">
    <property type="entry name" value="PucR"/>
    <property type="match status" value="1"/>
</dbReference>
<dbReference type="KEGG" id="kra:Krad_4079"/>
<organism evidence="3 4">
    <name type="scientific">Kineococcus radiotolerans (strain ATCC BAA-149 / DSM 14245 / SRS30216)</name>
    <dbReference type="NCBI Taxonomy" id="266940"/>
    <lineage>
        <taxon>Bacteria</taxon>
        <taxon>Bacillati</taxon>
        <taxon>Actinomycetota</taxon>
        <taxon>Actinomycetes</taxon>
        <taxon>Kineosporiales</taxon>
        <taxon>Kineosporiaceae</taxon>
        <taxon>Kineococcus</taxon>
    </lineage>
</organism>
<dbReference type="EMBL" id="CP000750">
    <property type="protein sequence ID" value="ABS05542.1"/>
    <property type="molecule type" value="Genomic_DNA"/>
</dbReference>
<dbReference type="InterPro" id="IPR012914">
    <property type="entry name" value="PucR_dom"/>
</dbReference>
<dbReference type="OrthoDB" id="2973014at2"/>
<name>A6WFF3_KINRD</name>
<feature type="domain" description="PucR C-terminal helix-turn-helix" evidence="2">
    <location>
        <begin position="447"/>
        <end position="503"/>
    </location>
</feature>
<proteinExistence type="predicted"/>
<dbReference type="Pfam" id="PF13556">
    <property type="entry name" value="HTH_30"/>
    <property type="match status" value="1"/>
</dbReference>
<dbReference type="InterPro" id="IPR051448">
    <property type="entry name" value="CdaR-like_regulators"/>
</dbReference>
<dbReference type="InterPro" id="IPR025736">
    <property type="entry name" value="PucR_C-HTH_dom"/>
</dbReference>
<dbReference type="PANTHER" id="PTHR33744">
    <property type="entry name" value="CARBOHYDRATE DIACID REGULATOR"/>
    <property type="match status" value="1"/>
</dbReference>
<dbReference type="Proteomes" id="UP000001116">
    <property type="component" value="Chromosome"/>
</dbReference>
<evidence type="ECO:0000313" key="4">
    <source>
        <dbReference type="Proteomes" id="UP000001116"/>
    </source>
</evidence>
<dbReference type="STRING" id="266940.Krad_4079"/>
<gene>
    <name evidence="3" type="ordered locus">Krad_4079</name>
</gene>
<dbReference type="eggNOG" id="COG2508">
    <property type="taxonomic scope" value="Bacteria"/>
</dbReference>
<dbReference type="HOGENOM" id="CLU_017436_2_1_11"/>
<dbReference type="RefSeq" id="WP_012086170.1">
    <property type="nucleotide sequence ID" value="NC_009664.2"/>
</dbReference>
<keyword evidence="4" id="KW-1185">Reference proteome</keyword>